<proteinExistence type="predicted"/>
<keyword evidence="3" id="KW-1185">Reference proteome</keyword>
<evidence type="ECO:0000313" key="2">
    <source>
        <dbReference type="EMBL" id="SFN22558.1"/>
    </source>
</evidence>
<dbReference type="OrthoDB" id="573857at2"/>
<feature type="transmembrane region" description="Helical" evidence="1">
    <location>
        <begin position="39"/>
        <end position="56"/>
    </location>
</feature>
<dbReference type="AlphaFoldDB" id="A0A1I4X9C7"/>
<dbReference type="STRING" id="578942.SAMN05216289_108129"/>
<gene>
    <name evidence="2" type="ORF">SAMN05216289_108129</name>
</gene>
<evidence type="ECO:0008006" key="4">
    <source>
        <dbReference type="Google" id="ProtNLM"/>
    </source>
</evidence>
<organism evidence="2 3">
    <name type="scientific">Dokdonella immobilis</name>
    <dbReference type="NCBI Taxonomy" id="578942"/>
    <lineage>
        <taxon>Bacteria</taxon>
        <taxon>Pseudomonadati</taxon>
        <taxon>Pseudomonadota</taxon>
        <taxon>Gammaproteobacteria</taxon>
        <taxon>Lysobacterales</taxon>
        <taxon>Rhodanobacteraceae</taxon>
        <taxon>Dokdonella</taxon>
    </lineage>
</organism>
<dbReference type="RefSeq" id="WP_092406872.1">
    <property type="nucleotide sequence ID" value="NZ_FOVF01000008.1"/>
</dbReference>
<evidence type="ECO:0000256" key="1">
    <source>
        <dbReference type="SAM" id="Phobius"/>
    </source>
</evidence>
<evidence type="ECO:0000313" key="3">
    <source>
        <dbReference type="Proteomes" id="UP000198575"/>
    </source>
</evidence>
<dbReference type="EMBL" id="FOVF01000008">
    <property type="protein sequence ID" value="SFN22558.1"/>
    <property type="molecule type" value="Genomic_DNA"/>
</dbReference>
<keyword evidence="1" id="KW-1133">Transmembrane helix</keyword>
<keyword evidence="1" id="KW-0812">Transmembrane</keyword>
<name>A0A1I4X9C7_9GAMM</name>
<dbReference type="Proteomes" id="UP000198575">
    <property type="component" value="Unassembled WGS sequence"/>
</dbReference>
<protein>
    <recommendedName>
        <fullName evidence="4">DUF2784 domain-containing protein</fullName>
    </recommendedName>
</protein>
<reference evidence="2 3" key="1">
    <citation type="submission" date="2016-10" db="EMBL/GenBank/DDBJ databases">
        <authorList>
            <person name="de Groot N.N."/>
        </authorList>
    </citation>
    <scope>NUCLEOTIDE SEQUENCE [LARGE SCALE GENOMIC DNA]</scope>
    <source>
        <strain evidence="2 3">CGMCC 1.7659</strain>
    </source>
</reference>
<feature type="transmembrane region" description="Helical" evidence="1">
    <location>
        <begin position="12"/>
        <end position="32"/>
    </location>
</feature>
<sequence>MKPSTALLTVKLVHTAVWLFFVVCIVAIPVAAQLRRFEWAAAMGGAVLLETLVLLVNRWSCPLTGVAARYTQDRDANFDIFLPLWLARNNKLIFGTLYVCAVAYAAWLWVVQGRSA</sequence>
<feature type="transmembrane region" description="Helical" evidence="1">
    <location>
        <begin position="92"/>
        <end position="111"/>
    </location>
</feature>
<accession>A0A1I4X9C7</accession>
<keyword evidence="1" id="KW-0472">Membrane</keyword>